<proteinExistence type="inferred from homology"/>
<dbReference type="STRING" id="401625.A0A0N7LAE8"/>
<dbReference type="Gene3D" id="1.20.120.1130">
    <property type="match status" value="1"/>
</dbReference>
<dbReference type="EMBL" id="CCYA01000278">
    <property type="protein sequence ID" value="CEH16386.1"/>
    <property type="molecule type" value="Genomic_DNA"/>
</dbReference>
<evidence type="ECO:0000259" key="7">
    <source>
        <dbReference type="PROSITE" id="PS51310"/>
    </source>
</evidence>
<dbReference type="GO" id="GO:0043328">
    <property type="term" value="P:protein transport to vacuole involved in ubiquitin-dependent protein catabolic process via the multivesicular body sorting pathway"/>
    <property type="evidence" value="ECO:0007669"/>
    <property type="project" value="TreeGrafter"/>
</dbReference>
<comment type="similarity">
    <text evidence="5 6">Belongs to the VPS28 family.</text>
</comment>
<dbReference type="InterPro" id="IPR037206">
    <property type="entry name" value="VPS28_C_sf"/>
</dbReference>
<dbReference type="OrthoDB" id="2671at2759"/>
<organism evidence="9 10">
    <name type="scientific">Ceraceosorus bombacis</name>
    <dbReference type="NCBI Taxonomy" id="401625"/>
    <lineage>
        <taxon>Eukaryota</taxon>
        <taxon>Fungi</taxon>
        <taxon>Dikarya</taxon>
        <taxon>Basidiomycota</taxon>
        <taxon>Ustilaginomycotina</taxon>
        <taxon>Exobasidiomycetes</taxon>
        <taxon>Ceraceosorales</taxon>
        <taxon>Ceraceosoraceae</taxon>
        <taxon>Ceraceosorus</taxon>
    </lineage>
</organism>
<dbReference type="PIRSF" id="PIRSF017535">
    <property type="entry name" value="VPS28"/>
    <property type="match status" value="1"/>
</dbReference>
<evidence type="ECO:0000313" key="10">
    <source>
        <dbReference type="Proteomes" id="UP000054845"/>
    </source>
</evidence>
<dbReference type="InterPro" id="IPR007143">
    <property type="entry name" value="Vps28"/>
</dbReference>
<evidence type="ECO:0000313" key="9">
    <source>
        <dbReference type="EMBL" id="CEH16386.1"/>
    </source>
</evidence>
<feature type="domain" description="VPS28 C-terminal" evidence="7">
    <location>
        <begin position="141"/>
        <end position="238"/>
    </location>
</feature>
<evidence type="ECO:0000256" key="4">
    <source>
        <dbReference type="ARBA" id="ARBA00022927"/>
    </source>
</evidence>
<evidence type="ECO:0000256" key="2">
    <source>
        <dbReference type="ARBA" id="ARBA00022448"/>
    </source>
</evidence>
<dbReference type="Pfam" id="PF03997">
    <property type="entry name" value="VPS28"/>
    <property type="match status" value="1"/>
</dbReference>
<dbReference type="GO" id="GO:0031902">
    <property type="term" value="C:late endosome membrane"/>
    <property type="evidence" value="ECO:0007669"/>
    <property type="project" value="UniProtKB-SubCell"/>
</dbReference>
<dbReference type="PANTHER" id="PTHR12937">
    <property type="entry name" value="VACUOLAR PROTEIN SORTING 28, ISOFORM 2 VPS28"/>
    <property type="match status" value="1"/>
</dbReference>
<dbReference type="FunFam" id="1.20.120.1130:FF:000001">
    <property type="entry name" value="Vacuolar protein sorting-associated protein 28 homolog"/>
    <property type="match status" value="1"/>
</dbReference>
<evidence type="ECO:0000256" key="5">
    <source>
        <dbReference type="PIRNR" id="PIRNR017535"/>
    </source>
</evidence>
<dbReference type="InterPro" id="IPR017899">
    <property type="entry name" value="VPS28_C"/>
</dbReference>
<sequence>MQDINPYEEARLYSPHSAATRDAWESMATLFSIIVSLEYLERAYVRHGVDDKTYAPACQRLLAQFKTLMKLVAVPESQSPESVGPLGGTMDGPMPVRDVADFMQRYKMHHTAAAHRLAVGVPATVEHASSSGSSGDGNARERGKNIAETTQGFITFMDAVKLKMRAKDQLHPLLGDLMGAWTRAGGEQGTSNEARAKVLGWLIKLNKMAAADEITDEEARQMLFDVEGAYTAWFASLQS</sequence>
<evidence type="ECO:0000256" key="3">
    <source>
        <dbReference type="ARBA" id="ARBA00022753"/>
    </source>
</evidence>
<evidence type="ECO:0000256" key="6">
    <source>
        <dbReference type="PROSITE-ProRule" id="PRU00642"/>
    </source>
</evidence>
<dbReference type="SUPFAM" id="SSF140427">
    <property type="entry name" value="VPS28 C-terminal domain-like"/>
    <property type="match status" value="1"/>
</dbReference>
<evidence type="ECO:0000259" key="8">
    <source>
        <dbReference type="PROSITE" id="PS51313"/>
    </source>
</evidence>
<dbReference type="InterPro" id="IPR017898">
    <property type="entry name" value="VPS28_N"/>
</dbReference>
<protein>
    <recommendedName>
        <fullName evidence="5">Vacuolar protein sorting-associated protein 28</fullName>
    </recommendedName>
    <alternativeName>
        <fullName evidence="5">ESCRT-I complex subunit VPS28</fullName>
    </alternativeName>
</protein>
<reference evidence="10" key="1">
    <citation type="submission" date="2014-09" db="EMBL/GenBank/DDBJ databases">
        <authorList>
            <person name="Sharma Rahul"/>
            <person name="Thines Marco"/>
        </authorList>
    </citation>
    <scope>NUCLEOTIDE SEQUENCE [LARGE SCALE GENOMIC DNA]</scope>
</reference>
<dbReference type="Gene3D" id="1.20.1440.200">
    <property type="match status" value="1"/>
</dbReference>
<dbReference type="PROSITE" id="PS51313">
    <property type="entry name" value="VPS28_N"/>
    <property type="match status" value="1"/>
</dbReference>
<dbReference type="AlphaFoldDB" id="A0A0N7LAE8"/>
<accession>A0A0N7LAE8</accession>
<dbReference type="Proteomes" id="UP000054845">
    <property type="component" value="Unassembled WGS sequence"/>
</dbReference>
<feature type="domain" description="VPS28 N-terminal" evidence="8">
    <location>
        <begin position="1"/>
        <end position="127"/>
    </location>
</feature>
<keyword evidence="4 5" id="KW-0653">Protein transport</keyword>
<evidence type="ECO:0000256" key="1">
    <source>
        <dbReference type="ARBA" id="ARBA00004633"/>
    </source>
</evidence>
<dbReference type="GO" id="GO:0044877">
    <property type="term" value="F:protein-containing complex binding"/>
    <property type="evidence" value="ECO:0007669"/>
    <property type="project" value="TreeGrafter"/>
</dbReference>
<dbReference type="InterPro" id="IPR038358">
    <property type="entry name" value="VPS28_N_sf"/>
</dbReference>
<dbReference type="SUPFAM" id="SSF140111">
    <property type="entry name" value="Endosomal sorting complex assembly domain"/>
    <property type="match status" value="1"/>
</dbReference>
<dbReference type="PANTHER" id="PTHR12937:SF0">
    <property type="entry name" value="VACUOLAR PROTEIN SORTING-ASSOCIATED PROTEIN 28 HOMOLOG"/>
    <property type="match status" value="1"/>
</dbReference>
<keyword evidence="10" id="KW-1185">Reference proteome</keyword>
<comment type="function">
    <text evidence="5">Component of the ESCRT-I complex (endosomal sorting complex required for transport I), a regulator of vesicular trafficking process.</text>
</comment>
<dbReference type="GO" id="GO:0000813">
    <property type="term" value="C:ESCRT I complex"/>
    <property type="evidence" value="ECO:0007669"/>
    <property type="project" value="UniProtKB-UniRule"/>
</dbReference>
<dbReference type="PROSITE" id="PS51310">
    <property type="entry name" value="VPS28_C"/>
    <property type="match status" value="1"/>
</dbReference>
<keyword evidence="3 5" id="KW-0967">Endosome</keyword>
<dbReference type="InterPro" id="IPR037202">
    <property type="entry name" value="ESCRT_assembly_dom"/>
</dbReference>
<name>A0A0N7LAE8_9BASI</name>
<keyword evidence="2 5" id="KW-0813">Transport</keyword>
<comment type="subcellular location">
    <subcellularLocation>
        <location evidence="1">Late endosome membrane</location>
        <topology evidence="1">Peripheral membrane protein</topology>
    </subcellularLocation>
</comment>